<organism evidence="7 8">
    <name type="scientific">Bradyrhizobium lablabi</name>
    <dbReference type="NCBI Taxonomy" id="722472"/>
    <lineage>
        <taxon>Bacteria</taxon>
        <taxon>Pseudomonadati</taxon>
        <taxon>Pseudomonadota</taxon>
        <taxon>Alphaproteobacteria</taxon>
        <taxon>Hyphomicrobiales</taxon>
        <taxon>Nitrobacteraceae</taxon>
        <taxon>Bradyrhizobium</taxon>
    </lineage>
</organism>
<evidence type="ECO:0000256" key="3">
    <source>
        <dbReference type="ARBA" id="ARBA00022692"/>
    </source>
</evidence>
<feature type="transmembrane region" description="Helical" evidence="6">
    <location>
        <begin position="90"/>
        <end position="109"/>
    </location>
</feature>
<dbReference type="Pfam" id="PF01943">
    <property type="entry name" value="Polysacc_synt"/>
    <property type="match status" value="1"/>
</dbReference>
<feature type="transmembrane region" description="Helical" evidence="6">
    <location>
        <begin position="375"/>
        <end position="408"/>
    </location>
</feature>
<feature type="transmembrane region" description="Helical" evidence="6">
    <location>
        <begin position="308"/>
        <end position="329"/>
    </location>
</feature>
<feature type="transmembrane region" description="Helical" evidence="6">
    <location>
        <begin position="39"/>
        <end position="58"/>
    </location>
</feature>
<dbReference type="RefSeq" id="WP_057862559.1">
    <property type="nucleotide sequence ID" value="NZ_LLYB01000125.1"/>
</dbReference>
<name>A0A0R3M9K2_9BRAD</name>
<dbReference type="Proteomes" id="UP000051660">
    <property type="component" value="Unassembled WGS sequence"/>
</dbReference>
<evidence type="ECO:0000313" key="7">
    <source>
        <dbReference type="EMBL" id="KRR16791.1"/>
    </source>
</evidence>
<dbReference type="GO" id="GO:0005886">
    <property type="term" value="C:plasma membrane"/>
    <property type="evidence" value="ECO:0007669"/>
    <property type="project" value="UniProtKB-SubCell"/>
</dbReference>
<proteinExistence type="predicted"/>
<reference evidence="7 8" key="1">
    <citation type="submission" date="2014-03" db="EMBL/GenBank/DDBJ databases">
        <title>Bradyrhizobium valentinum sp. nov., isolated from effective nodules of Lupinus mariae-josephae, a lupine endemic of basic-lime soils in Eastern Spain.</title>
        <authorList>
            <person name="Duran D."/>
            <person name="Rey L."/>
            <person name="Navarro A."/>
            <person name="Busquets A."/>
            <person name="Imperial J."/>
            <person name="Ruiz-Argueso T."/>
        </authorList>
    </citation>
    <scope>NUCLEOTIDE SEQUENCE [LARGE SCALE GENOMIC DNA]</scope>
    <source>
        <strain evidence="7 8">CCBAU 23086</strain>
    </source>
</reference>
<feature type="transmembrane region" description="Helical" evidence="6">
    <location>
        <begin position="179"/>
        <end position="196"/>
    </location>
</feature>
<dbReference type="OrthoDB" id="9800982at2"/>
<evidence type="ECO:0000256" key="4">
    <source>
        <dbReference type="ARBA" id="ARBA00022989"/>
    </source>
</evidence>
<evidence type="ECO:0008006" key="9">
    <source>
        <dbReference type="Google" id="ProtNLM"/>
    </source>
</evidence>
<comment type="subcellular location">
    <subcellularLocation>
        <location evidence="1">Cell membrane</location>
        <topology evidence="1">Multi-pass membrane protein</topology>
    </subcellularLocation>
</comment>
<comment type="caution">
    <text evidence="7">The sequence shown here is derived from an EMBL/GenBank/DDBJ whole genome shotgun (WGS) entry which is preliminary data.</text>
</comment>
<keyword evidence="2" id="KW-1003">Cell membrane</keyword>
<dbReference type="PANTHER" id="PTHR30250">
    <property type="entry name" value="PST FAMILY PREDICTED COLANIC ACID TRANSPORTER"/>
    <property type="match status" value="1"/>
</dbReference>
<accession>A0A0R3M9K2</accession>
<evidence type="ECO:0000256" key="2">
    <source>
        <dbReference type="ARBA" id="ARBA00022475"/>
    </source>
</evidence>
<feature type="transmembrane region" description="Helical" evidence="6">
    <location>
        <begin position="156"/>
        <end position="173"/>
    </location>
</feature>
<feature type="transmembrane region" description="Helical" evidence="6">
    <location>
        <begin position="268"/>
        <end position="288"/>
    </location>
</feature>
<feature type="transmembrane region" description="Helical" evidence="6">
    <location>
        <begin position="414"/>
        <end position="436"/>
    </location>
</feature>
<dbReference type="PANTHER" id="PTHR30250:SF11">
    <property type="entry name" value="O-ANTIGEN TRANSPORTER-RELATED"/>
    <property type="match status" value="1"/>
</dbReference>
<dbReference type="AlphaFoldDB" id="A0A0R3M9K2"/>
<keyword evidence="4 6" id="KW-1133">Transmembrane helix</keyword>
<feature type="transmembrane region" description="Helical" evidence="6">
    <location>
        <begin position="341"/>
        <end position="363"/>
    </location>
</feature>
<evidence type="ECO:0000256" key="6">
    <source>
        <dbReference type="SAM" id="Phobius"/>
    </source>
</evidence>
<keyword evidence="5 6" id="KW-0472">Membrane</keyword>
<feature type="transmembrane region" description="Helical" evidence="6">
    <location>
        <begin position="12"/>
        <end position="33"/>
    </location>
</feature>
<dbReference type="InterPro" id="IPR050833">
    <property type="entry name" value="Poly_Biosynth_Transport"/>
</dbReference>
<evidence type="ECO:0000256" key="1">
    <source>
        <dbReference type="ARBA" id="ARBA00004651"/>
    </source>
</evidence>
<dbReference type="EMBL" id="LLYB01000125">
    <property type="protein sequence ID" value="KRR16791.1"/>
    <property type="molecule type" value="Genomic_DNA"/>
</dbReference>
<feature type="transmembrane region" description="Helical" evidence="6">
    <location>
        <begin position="230"/>
        <end position="256"/>
    </location>
</feature>
<evidence type="ECO:0000256" key="5">
    <source>
        <dbReference type="ARBA" id="ARBA00023136"/>
    </source>
</evidence>
<gene>
    <name evidence="7" type="ORF">CQ14_14475</name>
</gene>
<sequence>MFGSLFGKSVLAFVYRCSGAVVTFAFGICFARMMSIEEYGALVSLMTFGLIASTIGLAGQQLRVLREVPVFAARKDYAAIGSIVAERVHVVCLGSISATMIALLIFVAADGRGGIFGRWEHSASLLLILPLALIEMQSSLGRTLGSVNMALLPKDVLWRLIIILLGGALFAVYGHPLQAADVLVIATGVLVLLIAMQQVHLQHLTEGHRLLTTAVMRSRERISDVLSTSAPFWVTSVATVSFGAIDIVIVSVIVGPESGGYYYAANRLALLLDFFLATFCVPAAPLIARLFDEGRRTEITRVMSGATLAAFAAVLGGVVAFALVGKIALMAFGPHFVRAHGVLMVLSIGMWVSTYFGVGSIALNMTGHERAAMNIMVITSVLGIVAMVGATWLFGIWGTAVIIAIVWVANRAWMAAHIYAAEGIDITATTMLLTIARRAIRMAA</sequence>
<keyword evidence="3 6" id="KW-0812">Transmembrane</keyword>
<dbReference type="InterPro" id="IPR002797">
    <property type="entry name" value="Polysacc_synth"/>
</dbReference>
<protein>
    <recommendedName>
        <fullName evidence="9">Membrane protein involved in the export of O-antigen and teichoic acid</fullName>
    </recommendedName>
</protein>
<evidence type="ECO:0000313" key="8">
    <source>
        <dbReference type="Proteomes" id="UP000051660"/>
    </source>
</evidence>